<accession>A0AAD6XZU4</accession>
<evidence type="ECO:0000313" key="3">
    <source>
        <dbReference type="EMBL" id="KAJ7192623.1"/>
    </source>
</evidence>
<dbReference type="AlphaFoldDB" id="A0AAD6XZU4"/>
<sequence>MGGLRRTLNGSYAEYTAARLANLVPVLAAAVVATLGWAYLAALPETYATAWTCMYCSTTSTCAGERVLVRGGGARGAHGRGGDGDSAQTGAVGGARRVGGAAGARCSSDRDAGGRRMQVLVVYL</sequence>
<evidence type="ECO:0000313" key="4">
    <source>
        <dbReference type="Proteomes" id="UP001219525"/>
    </source>
</evidence>
<evidence type="ECO:0000256" key="2">
    <source>
        <dbReference type="SAM" id="Phobius"/>
    </source>
</evidence>
<feature type="region of interest" description="Disordered" evidence="1">
    <location>
        <begin position="75"/>
        <end position="94"/>
    </location>
</feature>
<dbReference type="Gene3D" id="3.40.50.720">
    <property type="entry name" value="NAD(P)-binding Rossmann-like Domain"/>
    <property type="match status" value="1"/>
</dbReference>
<name>A0AAD6XZU4_9AGAR</name>
<gene>
    <name evidence="3" type="ORF">GGX14DRAFT_406149</name>
</gene>
<dbReference type="Proteomes" id="UP001219525">
    <property type="component" value="Unassembled WGS sequence"/>
</dbReference>
<keyword evidence="2" id="KW-0812">Transmembrane</keyword>
<comment type="caution">
    <text evidence="3">The sequence shown here is derived from an EMBL/GenBank/DDBJ whole genome shotgun (WGS) entry which is preliminary data.</text>
</comment>
<dbReference type="Gene3D" id="3.90.180.10">
    <property type="entry name" value="Medium-chain alcohol dehydrogenases, catalytic domain"/>
    <property type="match status" value="1"/>
</dbReference>
<proteinExistence type="predicted"/>
<reference evidence="3" key="1">
    <citation type="submission" date="2023-03" db="EMBL/GenBank/DDBJ databases">
        <title>Massive genome expansion in bonnet fungi (Mycena s.s.) driven by repeated elements and novel gene families across ecological guilds.</title>
        <authorList>
            <consortium name="Lawrence Berkeley National Laboratory"/>
            <person name="Harder C.B."/>
            <person name="Miyauchi S."/>
            <person name="Viragh M."/>
            <person name="Kuo A."/>
            <person name="Thoen E."/>
            <person name="Andreopoulos B."/>
            <person name="Lu D."/>
            <person name="Skrede I."/>
            <person name="Drula E."/>
            <person name="Henrissat B."/>
            <person name="Morin E."/>
            <person name="Kohler A."/>
            <person name="Barry K."/>
            <person name="LaButti K."/>
            <person name="Morin E."/>
            <person name="Salamov A."/>
            <person name="Lipzen A."/>
            <person name="Mereny Z."/>
            <person name="Hegedus B."/>
            <person name="Baldrian P."/>
            <person name="Stursova M."/>
            <person name="Weitz H."/>
            <person name="Taylor A."/>
            <person name="Grigoriev I.V."/>
            <person name="Nagy L.G."/>
            <person name="Martin F."/>
            <person name="Kauserud H."/>
        </authorList>
    </citation>
    <scope>NUCLEOTIDE SEQUENCE</scope>
    <source>
        <strain evidence="3">9144</strain>
    </source>
</reference>
<evidence type="ECO:0000256" key="1">
    <source>
        <dbReference type="SAM" id="MobiDB-lite"/>
    </source>
</evidence>
<keyword evidence="2" id="KW-0472">Membrane</keyword>
<organism evidence="3 4">
    <name type="scientific">Mycena pura</name>
    <dbReference type="NCBI Taxonomy" id="153505"/>
    <lineage>
        <taxon>Eukaryota</taxon>
        <taxon>Fungi</taxon>
        <taxon>Dikarya</taxon>
        <taxon>Basidiomycota</taxon>
        <taxon>Agaricomycotina</taxon>
        <taxon>Agaricomycetes</taxon>
        <taxon>Agaricomycetidae</taxon>
        <taxon>Agaricales</taxon>
        <taxon>Marasmiineae</taxon>
        <taxon>Mycenaceae</taxon>
        <taxon>Mycena</taxon>
    </lineage>
</organism>
<keyword evidence="2" id="KW-1133">Transmembrane helix</keyword>
<protein>
    <submittedName>
        <fullName evidence="3">Uncharacterized protein</fullName>
    </submittedName>
</protein>
<keyword evidence="4" id="KW-1185">Reference proteome</keyword>
<dbReference type="EMBL" id="JARJCW010000117">
    <property type="protein sequence ID" value="KAJ7192623.1"/>
    <property type="molecule type" value="Genomic_DNA"/>
</dbReference>
<feature type="transmembrane region" description="Helical" evidence="2">
    <location>
        <begin position="20"/>
        <end position="40"/>
    </location>
</feature>